<feature type="compositionally biased region" description="Basic and acidic residues" evidence="1">
    <location>
        <begin position="104"/>
        <end position="115"/>
    </location>
</feature>
<evidence type="ECO:0000256" key="1">
    <source>
        <dbReference type="SAM" id="MobiDB-lite"/>
    </source>
</evidence>
<evidence type="ECO:0000313" key="3">
    <source>
        <dbReference type="EMBL" id="MFC7216737.1"/>
    </source>
</evidence>
<proteinExistence type="predicted"/>
<feature type="transmembrane region" description="Helical" evidence="2">
    <location>
        <begin position="167"/>
        <end position="186"/>
    </location>
</feature>
<protein>
    <recommendedName>
        <fullName evidence="5">DUF308 domain-containing protein</fullName>
    </recommendedName>
</protein>
<evidence type="ECO:0008006" key="5">
    <source>
        <dbReference type="Google" id="ProtNLM"/>
    </source>
</evidence>
<reference evidence="4" key="1">
    <citation type="journal article" date="2019" name="Int. J. Syst. Evol. Microbiol.">
        <title>The Global Catalogue of Microorganisms (GCM) 10K type strain sequencing project: providing services to taxonomists for standard genome sequencing and annotation.</title>
        <authorList>
            <consortium name="The Broad Institute Genomics Platform"/>
            <consortium name="The Broad Institute Genome Sequencing Center for Infectious Disease"/>
            <person name="Wu L."/>
            <person name="Ma J."/>
        </authorList>
    </citation>
    <scope>NUCLEOTIDE SEQUENCE [LARGE SCALE GENOMIC DNA]</scope>
    <source>
        <strain evidence="4">CGMCC 1.13681</strain>
    </source>
</reference>
<comment type="caution">
    <text evidence="3">The sequence shown here is derived from an EMBL/GenBank/DDBJ whole genome shotgun (WGS) entry which is preliminary data.</text>
</comment>
<dbReference type="Proteomes" id="UP001596413">
    <property type="component" value="Unassembled WGS sequence"/>
</dbReference>
<dbReference type="EMBL" id="JBHSZO010000001">
    <property type="protein sequence ID" value="MFC7216737.1"/>
    <property type="molecule type" value="Genomic_DNA"/>
</dbReference>
<accession>A0ABW2GAH6</accession>
<dbReference type="RefSeq" id="WP_386410549.1">
    <property type="nucleotide sequence ID" value="NZ_JBHSZO010000001.1"/>
</dbReference>
<name>A0ABW2GAH6_9ACTN</name>
<organism evidence="3 4">
    <name type="scientific">Streptomyces polyrhachis</name>
    <dbReference type="NCBI Taxonomy" id="1282885"/>
    <lineage>
        <taxon>Bacteria</taxon>
        <taxon>Bacillati</taxon>
        <taxon>Actinomycetota</taxon>
        <taxon>Actinomycetes</taxon>
        <taxon>Kitasatosporales</taxon>
        <taxon>Streptomycetaceae</taxon>
        <taxon>Streptomyces</taxon>
    </lineage>
</organism>
<feature type="region of interest" description="Disordered" evidence="1">
    <location>
        <begin position="1"/>
        <end position="136"/>
    </location>
</feature>
<evidence type="ECO:0000313" key="4">
    <source>
        <dbReference type="Proteomes" id="UP001596413"/>
    </source>
</evidence>
<feature type="compositionally biased region" description="Low complexity" evidence="1">
    <location>
        <begin position="18"/>
        <end position="36"/>
    </location>
</feature>
<keyword evidence="2" id="KW-0812">Transmembrane</keyword>
<keyword evidence="2" id="KW-1133">Transmembrane helix</keyword>
<evidence type="ECO:0000256" key="2">
    <source>
        <dbReference type="SAM" id="Phobius"/>
    </source>
</evidence>
<sequence length="205" mass="21020">MTERNPAGEPEEVPEGPPAETAKAADDPGAPSAAAPLDEEAAWAQIVAAYGEEPQAAPVEPPAGSPDTVRSITVFPAGGSVDAPAETAGDASADPFADSFTNKGPRDWDLAKPSEGDLDSSDEGHFVPPEPPPLPQADTTTRFAWLGVLGGPLLLIVLVVAQEPITWWSALVGLGGFFGGFATLVMRMRPGDEDDDELPGGGAVV</sequence>
<keyword evidence="4" id="KW-1185">Reference proteome</keyword>
<gene>
    <name evidence="3" type="ORF">ACFQLX_00905</name>
</gene>
<keyword evidence="2" id="KW-0472">Membrane</keyword>
<feature type="transmembrane region" description="Helical" evidence="2">
    <location>
        <begin position="143"/>
        <end position="161"/>
    </location>
</feature>